<dbReference type="InterPro" id="IPR046348">
    <property type="entry name" value="SIS_dom_sf"/>
</dbReference>
<dbReference type="GO" id="GO:1901135">
    <property type="term" value="P:carbohydrate derivative metabolic process"/>
    <property type="evidence" value="ECO:0007669"/>
    <property type="project" value="InterPro"/>
</dbReference>
<dbReference type="Pfam" id="PF01380">
    <property type="entry name" value="SIS"/>
    <property type="match status" value="1"/>
</dbReference>
<dbReference type="EMBL" id="JACHHV010000047">
    <property type="protein sequence ID" value="MBB5888749.1"/>
    <property type="molecule type" value="Genomic_DNA"/>
</dbReference>
<dbReference type="GO" id="GO:0003677">
    <property type="term" value="F:DNA binding"/>
    <property type="evidence" value="ECO:0007669"/>
    <property type="project" value="UniProtKB-KW"/>
</dbReference>
<dbReference type="PROSITE" id="PS51071">
    <property type="entry name" value="HTH_RPIR"/>
    <property type="match status" value="1"/>
</dbReference>
<dbReference type="InterPro" id="IPR001347">
    <property type="entry name" value="SIS_dom"/>
</dbReference>
<feature type="domain" description="SIS" evidence="5">
    <location>
        <begin position="105"/>
        <end position="246"/>
    </location>
</feature>
<keyword evidence="7" id="KW-1185">Reference proteome</keyword>
<evidence type="ECO:0000256" key="1">
    <source>
        <dbReference type="ARBA" id="ARBA00023015"/>
    </source>
</evidence>
<dbReference type="CDD" id="cd05013">
    <property type="entry name" value="SIS_RpiR"/>
    <property type="match status" value="1"/>
</dbReference>
<dbReference type="PANTHER" id="PTHR30514">
    <property type="entry name" value="GLUCOKINASE"/>
    <property type="match status" value="1"/>
</dbReference>
<comment type="caution">
    <text evidence="6">The sequence shown here is derived from an EMBL/GenBank/DDBJ whole genome shotgun (WGS) entry which is preliminary data.</text>
</comment>
<keyword evidence="3" id="KW-0804">Transcription</keyword>
<dbReference type="AlphaFoldDB" id="A0A841CBI6"/>
<dbReference type="Proteomes" id="UP000562464">
    <property type="component" value="Unassembled WGS sequence"/>
</dbReference>
<dbReference type="SUPFAM" id="SSF46689">
    <property type="entry name" value="Homeodomain-like"/>
    <property type="match status" value="1"/>
</dbReference>
<evidence type="ECO:0000259" key="4">
    <source>
        <dbReference type="PROSITE" id="PS51071"/>
    </source>
</evidence>
<evidence type="ECO:0000256" key="3">
    <source>
        <dbReference type="ARBA" id="ARBA00023163"/>
    </source>
</evidence>
<dbReference type="InterPro" id="IPR035472">
    <property type="entry name" value="RpiR-like_SIS"/>
</dbReference>
<dbReference type="Pfam" id="PF01418">
    <property type="entry name" value="HTH_6"/>
    <property type="match status" value="1"/>
</dbReference>
<dbReference type="InterPro" id="IPR000281">
    <property type="entry name" value="HTH_RpiR"/>
</dbReference>
<keyword evidence="1" id="KW-0805">Transcription regulation</keyword>
<reference evidence="6 7" key="1">
    <citation type="submission" date="2020-08" db="EMBL/GenBank/DDBJ databases">
        <title>Genomic Encyclopedia of Type Strains, Phase IV (KMG-IV): sequencing the most valuable type-strain genomes for metagenomic binning, comparative biology and taxonomic classification.</title>
        <authorList>
            <person name="Goeker M."/>
        </authorList>
    </citation>
    <scope>NUCLEOTIDE SEQUENCE [LARGE SCALE GENOMIC DNA]</scope>
    <source>
        <strain evidence="6 7">DSM 14925</strain>
    </source>
</reference>
<keyword evidence="2 6" id="KW-0238">DNA-binding</keyword>
<dbReference type="SUPFAM" id="SSF53697">
    <property type="entry name" value="SIS domain"/>
    <property type="match status" value="1"/>
</dbReference>
<evidence type="ECO:0000256" key="2">
    <source>
        <dbReference type="ARBA" id="ARBA00023125"/>
    </source>
</evidence>
<dbReference type="GO" id="GO:0097367">
    <property type="term" value="F:carbohydrate derivative binding"/>
    <property type="evidence" value="ECO:0007669"/>
    <property type="project" value="InterPro"/>
</dbReference>
<accession>A0A841CBI6</accession>
<gene>
    <name evidence="6" type="ORF">HNQ37_001662</name>
</gene>
<dbReference type="InterPro" id="IPR009057">
    <property type="entry name" value="Homeodomain-like_sf"/>
</dbReference>
<proteinExistence type="predicted"/>
<evidence type="ECO:0000313" key="6">
    <source>
        <dbReference type="EMBL" id="MBB5888749.1"/>
    </source>
</evidence>
<evidence type="ECO:0000313" key="7">
    <source>
        <dbReference type="Proteomes" id="UP000562464"/>
    </source>
</evidence>
<sequence length="247" mass="27721">MFETVGIRQLNFLETQVFNALIADRAEVENETIRGFAARLHVSTSTVMHVCKKLGFEGWTELKYHLKNENNKKILEEQDYDSMLEFSFFLNRLYSNDYQKQLNQAAKLISDADYCIFCGVGASGSLCDYGSKYFVNIGLSSFVISDPFQAVQTNSENKVVALILSESGNTDQVVKKTQEFKSYGAKIISITNSSDTAIAKLADLGFTYNLMDEWSKQYPQGNLTTQLPVIAIIETLAHKSIVKKGKL</sequence>
<dbReference type="PANTHER" id="PTHR30514:SF1">
    <property type="entry name" value="HTH-TYPE TRANSCRIPTIONAL REGULATOR HEXR-RELATED"/>
    <property type="match status" value="1"/>
</dbReference>
<feature type="domain" description="HTH rpiR-type" evidence="4">
    <location>
        <begin position="1"/>
        <end position="73"/>
    </location>
</feature>
<dbReference type="PROSITE" id="PS51464">
    <property type="entry name" value="SIS"/>
    <property type="match status" value="1"/>
</dbReference>
<protein>
    <submittedName>
        <fullName evidence="6">DNA-binding MurR/RpiR family transcriptional regulator</fullName>
    </submittedName>
</protein>
<dbReference type="Gene3D" id="3.40.50.10490">
    <property type="entry name" value="Glucose-6-phosphate isomerase like protein, domain 1"/>
    <property type="match status" value="1"/>
</dbReference>
<dbReference type="GO" id="GO:0003700">
    <property type="term" value="F:DNA-binding transcription factor activity"/>
    <property type="evidence" value="ECO:0007669"/>
    <property type="project" value="InterPro"/>
</dbReference>
<name>A0A841CBI6_9LACT</name>
<dbReference type="InterPro" id="IPR047640">
    <property type="entry name" value="RpiR-like"/>
</dbReference>
<evidence type="ECO:0000259" key="5">
    <source>
        <dbReference type="PROSITE" id="PS51464"/>
    </source>
</evidence>
<dbReference type="Gene3D" id="1.10.10.10">
    <property type="entry name" value="Winged helix-like DNA-binding domain superfamily/Winged helix DNA-binding domain"/>
    <property type="match status" value="1"/>
</dbReference>
<organism evidence="6 7">
    <name type="scientific">Lactovum miscens</name>
    <dbReference type="NCBI Taxonomy" id="190387"/>
    <lineage>
        <taxon>Bacteria</taxon>
        <taxon>Bacillati</taxon>
        <taxon>Bacillota</taxon>
        <taxon>Bacilli</taxon>
        <taxon>Lactobacillales</taxon>
        <taxon>Streptococcaceae</taxon>
        <taxon>Lactovum</taxon>
    </lineage>
</organism>
<dbReference type="InterPro" id="IPR036388">
    <property type="entry name" value="WH-like_DNA-bd_sf"/>
</dbReference>
<dbReference type="RefSeq" id="WP_183541146.1">
    <property type="nucleotide sequence ID" value="NZ_JACHHV010000047.1"/>
</dbReference>